<gene>
    <name evidence="4" type="ORF">IMG5_148790</name>
</gene>
<dbReference type="GeneID" id="14905906"/>
<accession>G0QYD4</accession>
<sequence length="188" mass="22027">MNDKINQNQKHDQDLNQVEYDNVDYYQESCKLYLANVLLTNQLKELLSDKQDLISKIQKLEKCSFQNNCGESLFSDDRQKRIRRPAALIKRQFTCPIQKCQKSYGTEGSLQQHIKLKHQEINLKYLQLKSSSVELDDNKNDSSQIQENIINTRNKNAKASEQNYESSIDNQNSDFLQENYSDNQINIQ</sequence>
<evidence type="ECO:0000313" key="4">
    <source>
        <dbReference type="EMBL" id="EGR29797.1"/>
    </source>
</evidence>
<dbReference type="SMART" id="SM00355">
    <property type="entry name" value="ZnF_C2H2"/>
    <property type="match status" value="1"/>
</dbReference>
<dbReference type="Gene3D" id="3.30.160.60">
    <property type="entry name" value="Classic Zinc Finger"/>
    <property type="match status" value="1"/>
</dbReference>
<proteinExistence type="predicted"/>
<dbReference type="Proteomes" id="UP000008983">
    <property type="component" value="Unassembled WGS sequence"/>
</dbReference>
<dbReference type="eggNOG" id="ENOG502S56M">
    <property type="taxonomic scope" value="Eukaryota"/>
</dbReference>
<name>G0QYD4_ICHMU</name>
<reference evidence="4 5" key="1">
    <citation type="submission" date="2011-07" db="EMBL/GenBank/DDBJ databases">
        <authorList>
            <person name="Coyne R."/>
            <person name="Brami D."/>
            <person name="Johnson J."/>
            <person name="Hostetler J."/>
            <person name="Hannick L."/>
            <person name="Clark T."/>
            <person name="Cassidy-Hanley D."/>
            <person name="Inman J."/>
        </authorList>
    </citation>
    <scope>NUCLEOTIDE SEQUENCE [LARGE SCALE GENOMIC DNA]</scope>
    <source>
        <strain evidence="4 5">G5</strain>
    </source>
</reference>
<dbReference type="InterPro" id="IPR013087">
    <property type="entry name" value="Znf_C2H2_type"/>
</dbReference>
<keyword evidence="5" id="KW-1185">Reference proteome</keyword>
<protein>
    <submittedName>
        <fullName evidence="4">Zinc C2H2 type family protein, putative</fullName>
    </submittedName>
</protein>
<dbReference type="EMBL" id="GL984106">
    <property type="protein sequence ID" value="EGR29797.1"/>
    <property type="molecule type" value="Genomic_DNA"/>
</dbReference>
<dbReference type="GO" id="GO:0008270">
    <property type="term" value="F:zinc ion binding"/>
    <property type="evidence" value="ECO:0007669"/>
    <property type="project" value="UniProtKB-KW"/>
</dbReference>
<organism evidence="4 5">
    <name type="scientific">Ichthyophthirius multifiliis</name>
    <name type="common">White spot disease agent</name>
    <name type="synonym">Ich</name>
    <dbReference type="NCBI Taxonomy" id="5932"/>
    <lineage>
        <taxon>Eukaryota</taxon>
        <taxon>Sar</taxon>
        <taxon>Alveolata</taxon>
        <taxon>Ciliophora</taxon>
        <taxon>Intramacronucleata</taxon>
        <taxon>Oligohymenophorea</taxon>
        <taxon>Hymenostomatida</taxon>
        <taxon>Ophryoglenina</taxon>
        <taxon>Ichthyophthirius</taxon>
    </lineage>
</organism>
<keyword evidence="1" id="KW-0479">Metal-binding</keyword>
<dbReference type="RefSeq" id="XP_004031033.1">
    <property type="nucleotide sequence ID" value="XM_004030985.1"/>
</dbReference>
<dbReference type="OrthoDB" id="21530at2759"/>
<evidence type="ECO:0000313" key="5">
    <source>
        <dbReference type="Proteomes" id="UP000008983"/>
    </source>
</evidence>
<evidence type="ECO:0000256" key="2">
    <source>
        <dbReference type="SAM" id="MobiDB-lite"/>
    </source>
</evidence>
<keyword evidence="1" id="KW-0863">Zinc-finger</keyword>
<dbReference type="PROSITE" id="PS50157">
    <property type="entry name" value="ZINC_FINGER_C2H2_2"/>
    <property type="match status" value="1"/>
</dbReference>
<evidence type="ECO:0000256" key="1">
    <source>
        <dbReference type="PROSITE-ProRule" id="PRU00042"/>
    </source>
</evidence>
<dbReference type="PROSITE" id="PS00028">
    <property type="entry name" value="ZINC_FINGER_C2H2_1"/>
    <property type="match status" value="1"/>
</dbReference>
<feature type="region of interest" description="Disordered" evidence="2">
    <location>
        <begin position="153"/>
        <end position="188"/>
    </location>
</feature>
<keyword evidence="1" id="KW-0862">Zinc</keyword>
<dbReference type="AlphaFoldDB" id="G0QYD4"/>
<feature type="domain" description="C2H2-type" evidence="3">
    <location>
        <begin position="93"/>
        <end position="118"/>
    </location>
</feature>
<dbReference type="InParanoid" id="G0QYD4"/>
<evidence type="ECO:0000259" key="3">
    <source>
        <dbReference type="PROSITE" id="PS50157"/>
    </source>
</evidence>